<dbReference type="EMBL" id="KB644410">
    <property type="protein sequence ID" value="EPS27843.1"/>
    <property type="molecule type" value="Genomic_DNA"/>
</dbReference>
<protein>
    <submittedName>
        <fullName evidence="2">Uncharacterized protein</fullName>
    </submittedName>
</protein>
<keyword evidence="3" id="KW-1185">Reference proteome</keyword>
<reference evidence="2 3" key="1">
    <citation type="journal article" date="2013" name="PLoS ONE">
        <title>Genomic and secretomic analyses reveal unique features of the lignocellulolytic enzyme system of Penicillium decumbens.</title>
        <authorList>
            <person name="Liu G."/>
            <person name="Zhang L."/>
            <person name="Wei X."/>
            <person name="Zou G."/>
            <person name="Qin Y."/>
            <person name="Ma L."/>
            <person name="Li J."/>
            <person name="Zheng H."/>
            <person name="Wang S."/>
            <person name="Wang C."/>
            <person name="Xun L."/>
            <person name="Zhao G.-P."/>
            <person name="Zhou Z."/>
            <person name="Qu Y."/>
        </authorList>
    </citation>
    <scope>NUCLEOTIDE SEQUENCE [LARGE SCALE GENOMIC DNA]</scope>
    <source>
        <strain evidence="3">114-2 / CGMCC 5302</strain>
    </source>
</reference>
<gene>
    <name evidence="2" type="ORF">PDE_02787</name>
</gene>
<keyword evidence="1" id="KW-0732">Signal</keyword>
<dbReference type="HOGENOM" id="CLU_2085592_0_0_1"/>
<accession>S8APK8</accession>
<organism evidence="2 3">
    <name type="scientific">Penicillium oxalicum (strain 114-2 / CGMCC 5302)</name>
    <name type="common">Penicillium decumbens</name>
    <dbReference type="NCBI Taxonomy" id="933388"/>
    <lineage>
        <taxon>Eukaryota</taxon>
        <taxon>Fungi</taxon>
        <taxon>Dikarya</taxon>
        <taxon>Ascomycota</taxon>
        <taxon>Pezizomycotina</taxon>
        <taxon>Eurotiomycetes</taxon>
        <taxon>Eurotiomycetidae</taxon>
        <taxon>Eurotiales</taxon>
        <taxon>Aspergillaceae</taxon>
        <taxon>Penicillium</taxon>
    </lineage>
</organism>
<proteinExistence type="predicted"/>
<feature type="signal peptide" evidence="1">
    <location>
        <begin position="1"/>
        <end position="29"/>
    </location>
</feature>
<sequence length="117" mass="13000">MDSYEFPSVCSSVCSCVCFLFVLLSHVDYLIELCDNVAEVYKGSIFAVGSHENQNEPPALPPCAGDGISQLEKLPVVLNVLHWFSAWWDSAKKIECGYEKLRGLQFWSASVSSTWSS</sequence>
<dbReference type="Proteomes" id="UP000019376">
    <property type="component" value="Unassembled WGS sequence"/>
</dbReference>
<evidence type="ECO:0000313" key="3">
    <source>
        <dbReference type="Proteomes" id="UP000019376"/>
    </source>
</evidence>
<evidence type="ECO:0000256" key="1">
    <source>
        <dbReference type="SAM" id="SignalP"/>
    </source>
</evidence>
<name>S8APK8_PENO1</name>
<feature type="chain" id="PRO_5004548086" evidence="1">
    <location>
        <begin position="30"/>
        <end position="117"/>
    </location>
</feature>
<evidence type="ECO:0000313" key="2">
    <source>
        <dbReference type="EMBL" id="EPS27843.1"/>
    </source>
</evidence>
<dbReference type="AlphaFoldDB" id="S8APK8"/>